<evidence type="ECO:0000256" key="1">
    <source>
        <dbReference type="ARBA" id="ARBA00022884"/>
    </source>
</evidence>
<dbReference type="eggNOG" id="KOG0126">
    <property type="taxonomic scope" value="Eukaryota"/>
</dbReference>
<dbReference type="InterPro" id="IPR051847">
    <property type="entry name" value="RNA_proc/Spliceosome_comp"/>
</dbReference>
<proteinExistence type="predicted"/>
<dbReference type="RefSeq" id="XP_003674260.1">
    <property type="nucleotide sequence ID" value="XM_003674212.1"/>
</dbReference>
<dbReference type="PANTHER" id="PTHR45880:SF1">
    <property type="entry name" value="RNA-BINDING MOTIF PROTEIN, X-LINKED 2"/>
    <property type="match status" value="1"/>
</dbReference>
<feature type="region of interest" description="Disordered" evidence="3">
    <location>
        <begin position="138"/>
        <end position="171"/>
    </location>
</feature>
<dbReference type="EMBL" id="HE576752">
    <property type="protein sequence ID" value="CCC67880.1"/>
    <property type="molecule type" value="Genomic_DNA"/>
</dbReference>
<reference evidence="6" key="1">
    <citation type="journal article" date="2011" name="Proc. Natl. Acad. Sci. U.S.A.">
        <title>Evolutionary erosion of yeast sex chromosomes by mating-type switching accidents.</title>
        <authorList>
            <person name="Gordon J.L."/>
            <person name="Armisen D."/>
            <person name="Proux-Wera E."/>
            <person name="Oheigeartaigh S.S."/>
            <person name="Byrne K.P."/>
            <person name="Wolfe K.H."/>
        </authorList>
    </citation>
    <scope>NUCLEOTIDE SEQUENCE [LARGE SCALE GENOMIC DNA]</scope>
    <source>
        <strain evidence="6">ATCC 76901 / BCRC 22586 / CBS 4309 / NBRC 1992 / NRRL Y-12630</strain>
    </source>
</reference>
<keyword evidence="6" id="KW-1185">Reference proteome</keyword>
<evidence type="ECO:0000313" key="5">
    <source>
        <dbReference type="EMBL" id="CCC67880.1"/>
    </source>
</evidence>
<dbReference type="Pfam" id="PF00076">
    <property type="entry name" value="RRM_1"/>
    <property type="match status" value="1"/>
</dbReference>
<dbReference type="InParanoid" id="G0V8T1"/>
<evidence type="ECO:0000256" key="2">
    <source>
        <dbReference type="PROSITE-ProRule" id="PRU00176"/>
    </source>
</evidence>
<dbReference type="GO" id="GO:0071013">
    <property type="term" value="C:catalytic step 2 spliceosome"/>
    <property type="evidence" value="ECO:0007669"/>
    <property type="project" value="TreeGrafter"/>
</dbReference>
<dbReference type="GO" id="GO:0070274">
    <property type="term" value="C:RES complex"/>
    <property type="evidence" value="ECO:0007669"/>
    <property type="project" value="EnsemblFungi"/>
</dbReference>
<dbReference type="GO" id="GO:0000974">
    <property type="term" value="C:Prp19 complex"/>
    <property type="evidence" value="ECO:0007669"/>
    <property type="project" value="EnsemblFungi"/>
</dbReference>
<dbReference type="CDD" id="cd12411">
    <property type="entry name" value="RRM_ist3_like"/>
    <property type="match status" value="1"/>
</dbReference>
<evidence type="ECO:0000259" key="4">
    <source>
        <dbReference type="PROSITE" id="PS50102"/>
    </source>
</evidence>
<dbReference type="SMART" id="SM00360">
    <property type="entry name" value="RRM"/>
    <property type="match status" value="1"/>
</dbReference>
<protein>
    <recommendedName>
        <fullName evidence="4">RRM domain-containing protein</fullName>
    </recommendedName>
</protein>
<dbReference type="GO" id="GO:0006406">
    <property type="term" value="P:mRNA export from nucleus"/>
    <property type="evidence" value="ECO:0007669"/>
    <property type="project" value="EnsemblFungi"/>
</dbReference>
<dbReference type="STRING" id="1064592.G0V8T1"/>
<name>G0V8T1_NAUCA</name>
<dbReference type="InterPro" id="IPR012677">
    <property type="entry name" value="Nucleotide-bd_a/b_plait_sf"/>
</dbReference>
<dbReference type="Gene3D" id="3.30.70.330">
    <property type="match status" value="1"/>
</dbReference>
<dbReference type="PANTHER" id="PTHR45880">
    <property type="entry name" value="RNA-BINDING MOTIF PROTEIN, X-LINKED 2"/>
    <property type="match status" value="1"/>
</dbReference>
<keyword evidence="1 2" id="KW-0694">RNA-binding</keyword>
<dbReference type="KEGG" id="ncs:NCAS_0A13220"/>
<dbReference type="InterPro" id="IPR045844">
    <property type="entry name" value="RRM_Ist3-like"/>
</dbReference>
<evidence type="ECO:0000256" key="3">
    <source>
        <dbReference type="SAM" id="MobiDB-lite"/>
    </source>
</evidence>
<dbReference type="OMA" id="CAPKPQI"/>
<evidence type="ECO:0000313" key="6">
    <source>
        <dbReference type="Proteomes" id="UP000001640"/>
    </source>
</evidence>
<dbReference type="InterPro" id="IPR035979">
    <property type="entry name" value="RBD_domain_sf"/>
</dbReference>
<dbReference type="GO" id="GO:0005686">
    <property type="term" value="C:U2 snRNP"/>
    <property type="evidence" value="ECO:0007669"/>
    <property type="project" value="EnsemblFungi"/>
</dbReference>
<gene>
    <name evidence="5" type="primary">NCAS0A13220</name>
    <name evidence="5" type="ordered locus">NCAS_0A13220</name>
</gene>
<reference key="2">
    <citation type="submission" date="2011-08" db="EMBL/GenBank/DDBJ databases">
        <title>Genome sequence of Naumovozyma castellii.</title>
        <authorList>
            <person name="Gordon J.L."/>
            <person name="Armisen D."/>
            <person name="Proux-Wera E."/>
            <person name="OhEigeartaigh S.S."/>
            <person name="Byrne K.P."/>
            <person name="Wolfe K.H."/>
        </authorList>
    </citation>
    <scope>NUCLEOTIDE SEQUENCE</scope>
    <source>
        <strain>Type strain:CBS 4309</strain>
    </source>
</reference>
<dbReference type="SUPFAM" id="SSF54928">
    <property type="entry name" value="RNA-binding domain, RBD"/>
    <property type="match status" value="1"/>
</dbReference>
<feature type="compositionally biased region" description="Basic and acidic residues" evidence="3">
    <location>
        <begin position="162"/>
        <end position="171"/>
    </location>
</feature>
<dbReference type="OrthoDB" id="2573941at2759"/>
<sequence length="171" mass="19580">MSKAKSIQQINERELQSGILTTEQSWHYQYKDQAYIYIGGLDKELTEGDIISVFSQYGVPVDLLLVNDNQTGESKGFAFLKYEDQRSTVLAIDNLNGVKVGSNTIQVDHTFYEPRDEQWDYRETMKNELEKDFVVRGIPNLPSETPSGSSKEAFIGEDDDLKDPMQDEKRK</sequence>
<dbReference type="Proteomes" id="UP000001640">
    <property type="component" value="Chromosome 1"/>
</dbReference>
<organism evidence="5 6">
    <name type="scientific">Naumovozyma castellii</name>
    <name type="common">Yeast</name>
    <name type="synonym">Saccharomyces castellii</name>
    <dbReference type="NCBI Taxonomy" id="27288"/>
    <lineage>
        <taxon>Eukaryota</taxon>
        <taxon>Fungi</taxon>
        <taxon>Dikarya</taxon>
        <taxon>Ascomycota</taxon>
        <taxon>Saccharomycotina</taxon>
        <taxon>Saccharomycetes</taxon>
        <taxon>Saccharomycetales</taxon>
        <taxon>Saccharomycetaceae</taxon>
        <taxon>Naumovozyma</taxon>
    </lineage>
</organism>
<dbReference type="FunCoup" id="G0V8T1">
    <property type="interactions" value="799"/>
</dbReference>
<dbReference type="GO" id="GO:0000384">
    <property type="term" value="F:first spliceosomal transesterification activity"/>
    <property type="evidence" value="ECO:0007669"/>
    <property type="project" value="EnsemblFungi"/>
</dbReference>
<feature type="domain" description="RRM" evidence="4">
    <location>
        <begin position="34"/>
        <end position="112"/>
    </location>
</feature>
<dbReference type="GO" id="GO:0051237">
    <property type="term" value="P:maintenance of RNA location"/>
    <property type="evidence" value="ECO:0007669"/>
    <property type="project" value="EnsemblFungi"/>
</dbReference>
<dbReference type="HOGENOM" id="CLU_045495_5_0_1"/>
<dbReference type="GO" id="GO:0000245">
    <property type="term" value="P:spliceosomal complex assembly"/>
    <property type="evidence" value="ECO:0007669"/>
    <property type="project" value="EnsemblFungi"/>
</dbReference>
<dbReference type="PROSITE" id="PS50102">
    <property type="entry name" value="RRM"/>
    <property type="match status" value="1"/>
</dbReference>
<accession>G0V8T1</accession>
<dbReference type="InterPro" id="IPR000504">
    <property type="entry name" value="RRM_dom"/>
</dbReference>
<dbReference type="GO" id="GO:0000349">
    <property type="term" value="P:generation of catalytic spliceosome for first transesterification step"/>
    <property type="evidence" value="ECO:0007669"/>
    <property type="project" value="EnsemblFungi"/>
</dbReference>
<dbReference type="GO" id="GO:0071011">
    <property type="term" value="C:precatalytic spliceosome"/>
    <property type="evidence" value="ECO:0007669"/>
    <property type="project" value="TreeGrafter"/>
</dbReference>
<dbReference type="GeneID" id="96901358"/>
<dbReference type="GO" id="GO:0003723">
    <property type="term" value="F:RNA binding"/>
    <property type="evidence" value="ECO:0007669"/>
    <property type="project" value="UniProtKB-UniRule"/>
</dbReference>
<dbReference type="AlphaFoldDB" id="G0V8T1"/>